<evidence type="ECO:0000313" key="3">
    <source>
        <dbReference type="Proteomes" id="UP000294919"/>
    </source>
</evidence>
<dbReference type="EMBL" id="SLWV01000012">
    <property type="protein sequence ID" value="TCO74593.1"/>
    <property type="molecule type" value="Genomic_DNA"/>
</dbReference>
<name>A0A4R2KLN5_9FIRM</name>
<dbReference type="Pfam" id="PF01944">
    <property type="entry name" value="SpoIIM"/>
    <property type="match status" value="1"/>
</dbReference>
<keyword evidence="1" id="KW-0472">Membrane</keyword>
<keyword evidence="1" id="KW-1133">Transmembrane helix</keyword>
<reference evidence="2 3" key="1">
    <citation type="submission" date="2019-03" db="EMBL/GenBank/DDBJ databases">
        <title>Genomic Encyclopedia of Type Strains, Phase IV (KMG-IV): sequencing the most valuable type-strain genomes for metagenomic binning, comparative biology and taxonomic classification.</title>
        <authorList>
            <person name="Goeker M."/>
        </authorList>
    </citation>
    <scope>NUCLEOTIDE SEQUENCE [LARGE SCALE GENOMIC DNA]</scope>
    <source>
        <strain evidence="2 3">DSM 102940</strain>
    </source>
</reference>
<dbReference type="InterPro" id="IPR002798">
    <property type="entry name" value="SpoIIM-like"/>
</dbReference>
<feature type="transmembrane region" description="Helical" evidence="1">
    <location>
        <begin position="287"/>
        <end position="306"/>
    </location>
</feature>
<keyword evidence="3" id="KW-1185">Reference proteome</keyword>
<keyword evidence="1" id="KW-0812">Transmembrane</keyword>
<dbReference type="PANTHER" id="PTHR35337">
    <property type="entry name" value="SLR1478 PROTEIN"/>
    <property type="match status" value="1"/>
</dbReference>
<proteinExistence type="predicted"/>
<dbReference type="AlphaFoldDB" id="A0A4R2KLN5"/>
<evidence type="ECO:0000313" key="2">
    <source>
        <dbReference type="EMBL" id="TCO74593.1"/>
    </source>
</evidence>
<dbReference type="PANTHER" id="PTHR35337:SF1">
    <property type="entry name" value="SLR1478 PROTEIN"/>
    <property type="match status" value="1"/>
</dbReference>
<sequence>MKENQFMEKNKMYWDELEGHIHLFSKNRIANIPSEKIERFLYLFRSASHHLAYARTHYPKSKLERYLNTLVGNAHQHLYTVRKNPWDDFKIYILQDFPKALRQYHLFILASFFVFLLGAMISFIMVVQDHTNSLYFLPKSILETIDYSFKDRQWDYPLMSSQIMINNITVSLKAFVYGLFLGIGTLYILFVNGCILGALTSLVYLNGDLLKYASLILPHGIIELTAIFIAGGAGLLLGKGLLIPGKYRRLDYLIQSGKEGARLLLGCMLFLVVAALIEGFFTPLAILPIIKLGFAAFTLLILILYIKFLK</sequence>
<comment type="caution">
    <text evidence="2">The sequence shown here is derived from an EMBL/GenBank/DDBJ whole genome shotgun (WGS) entry which is preliminary data.</text>
</comment>
<dbReference type="Proteomes" id="UP000294919">
    <property type="component" value="Unassembled WGS sequence"/>
</dbReference>
<gene>
    <name evidence="2" type="ORF">EV214_11272</name>
</gene>
<protein>
    <submittedName>
        <fullName evidence="2">Putative membrane protein SpoIIM required for sporulation</fullName>
    </submittedName>
</protein>
<feature type="transmembrane region" description="Helical" evidence="1">
    <location>
        <begin position="216"/>
        <end position="242"/>
    </location>
</feature>
<organism evidence="2 3">
    <name type="scientific">Marinisporobacter balticus</name>
    <dbReference type="NCBI Taxonomy" id="2018667"/>
    <lineage>
        <taxon>Bacteria</taxon>
        <taxon>Bacillati</taxon>
        <taxon>Bacillota</taxon>
        <taxon>Clostridia</taxon>
        <taxon>Peptostreptococcales</taxon>
        <taxon>Thermotaleaceae</taxon>
        <taxon>Marinisporobacter</taxon>
    </lineage>
</organism>
<feature type="transmembrane region" description="Helical" evidence="1">
    <location>
        <begin position="104"/>
        <end position="127"/>
    </location>
</feature>
<accession>A0A4R2KLN5</accession>
<evidence type="ECO:0000256" key="1">
    <source>
        <dbReference type="SAM" id="Phobius"/>
    </source>
</evidence>
<feature type="transmembrane region" description="Helical" evidence="1">
    <location>
        <begin position="174"/>
        <end position="204"/>
    </location>
</feature>
<feature type="transmembrane region" description="Helical" evidence="1">
    <location>
        <begin position="263"/>
        <end position="281"/>
    </location>
</feature>